<evidence type="ECO:0000313" key="3">
    <source>
        <dbReference type="Proteomes" id="UP000235388"/>
    </source>
</evidence>
<comment type="caution">
    <text evidence="2">The sequence shown here is derived from an EMBL/GenBank/DDBJ whole genome shotgun (WGS) entry which is preliminary data.</text>
</comment>
<reference evidence="2 3" key="1">
    <citation type="submission" date="2017-11" db="EMBL/GenBank/DDBJ databases">
        <title>De novo assembly and phasing of dikaryotic genomes from two isolates of Puccinia coronata f. sp. avenae, the causal agent of oat crown rust.</title>
        <authorList>
            <person name="Miller M.E."/>
            <person name="Zhang Y."/>
            <person name="Omidvar V."/>
            <person name="Sperschneider J."/>
            <person name="Schwessinger B."/>
            <person name="Raley C."/>
            <person name="Palmer J.M."/>
            <person name="Garnica D."/>
            <person name="Upadhyaya N."/>
            <person name="Rathjen J."/>
            <person name="Taylor J.M."/>
            <person name="Park R.F."/>
            <person name="Dodds P.N."/>
            <person name="Hirsch C.D."/>
            <person name="Kianian S.F."/>
            <person name="Figueroa M."/>
        </authorList>
    </citation>
    <scope>NUCLEOTIDE SEQUENCE [LARGE SCALE GENOMIC DNA]</scope>
    <source>
        <strain evidence="2">12NC29</strain>
    </source>
</reference>
<sequence>MGPSSPSSRKCLVRSVSRIEPAGHEQTSELAQSVWMIEPGECDQTSDQVRWVIHSGYKQPENRHRRAAAPVKTPLIAGSGLPQVIAIQTRSGPTELHQFPLHPPTQIHNLHKTPQMVTQSHKFHRASQLPPRETRIQKRYRLKKRQEAKEQIESLLEENVRRATQGTTQMDEDDSPELAEDYSAHIHGYNGLTY</sequence>
<feature type="region of interest" description="Disordered" evidence="1">
    <location>
        <begin position="157"/>
        <end position="176"/>
    </location>
</feature>
<evidence type="ECO:0000256" key="1">
    <source>
        <dbReference type="SAM" id="MobiDB-lite"/>
    </source>
</evidence>
<dbReference type="AlphaFoldDB" id="A0A2N5UMY3"/>
<dbReference type="STRING" id="200324.A0A2N5UMY3"/>
<accession>A0A2N5UMY3</accession>
<keyword evidence="3" id="KW-1185">Reference proteome</keyword>
<organism evidence="2 3">
    <name type="scientific">Puccinia coronata f. sp. avenae</name>
    <dbReference type="NCBI Taxonomy" id="200324"/>
    <lineage>
        <taxon>Eukaryota</taxon>
        <taxon>Fungi</taxon>
        <taxon>Dikarya</taxon>
        <taxon>Basidiomycota</taxon>
        <taxon>Pucciniomycotina</taxon>
        <taxon>Pucciniomycetes</taxon>
        <taxon>Pucciniales</taxon>
        <taxon>Pucciniaceae</taxon>
        <taxon>Puccinia</taxon>
    </lineage>
</organism>
<dbReference type="EMBL" id="PGCJ01000198">
    <property type="protein sequence ID" value="PLW39121.1"/>
    <property type="molecule type" value="Genomic_DNA"/>
</dbReference>
<dbReference type="Proteomes" id="UP000235388">
    <property type="component" value="Unassembled WGS sequence"/>
</dbReference>
<protein>
    <submittedName>
        <fullName evidence="2">Uncharacterized protein</fullName>
    </submittedName>
</protein>
<gene>
    <name evidence="2" type="ORF">PCANC_12600</name>
</gene>
<proteinExistence type="predicted"/>
<evidence type="ECO:0000313" key="2">
    <source>
        <dbReference type="EMBL" id="PLW39121.1"/>
    </source>
</evidence>
<name>A0A2N5UMY3_9BASI</name>